<reference evidence="4" key="3">
    <citation type="submission" date="2016-11" db="EMBL/GenBank/DDBJ databases">
        <authorList>
            <person name="Jaros S."/>
            <person name="Januszkiewicz K."/>
            <person name="Wedrychowicz H."/>
        </authorList>
    </citation>
    <scope>NUCLEOTIDE SEQUENCE [LARGE SCALE GENOMIC DNA]</scope>
    <source>
        <strain evidence="4">ACA-DC 1533</strain>
    </source>
</reference>
<dbReference type="OrthoDB" id="9805360at2"/>
<dbReference type="EMBL" id="LT630287">
    <property type="protein sequence ID" value="SFV40699.1"/>
    <property type="molecule type" value="Genomic_DNA"/>
</dbReference>
<evidence type="ECO:0000313" key="2">
    <source>
        <dbReference type="EMBL" id="HJE98082.1"/>
    </source>
</evidence>
<evidence type="ECO:0000313" key="5">
    <source>
        <dbReference type="Proteomes" id="UP000051491"/>
    </source>
</evidence>
<feature type="domain" description="MIP18 family-like" evidence="1">
    <location>
        <begin position="12"/>
        <end position="85"/>
    </location>
</feature>
<evidence type="ECO:0000313" key="6">
    <source>
        <dbReference type="Proteomes" id="UP000190935"/>
    </source>
</evidence>
<organism evidence="3 5">
    <name type="scientific">Ligilactobacillus acidipiscis</name>
    <dbReference type="NCBI Taxonomy" id="89059"/>
    <lineage>
        <taxon>Bacteria</taxon>
        <taxon>Bacillati</taxon>
        <taxon>Bacillota</taxon>
        <taxon>Bacilli</taxon>
        <taxon>Lactobacillales</taxon>
        <taxon>Lactobacillaceae</taxon>
        <taxon>Ligilactobacillus</taxon>
    </lineage>
</organism>
<proteinExistence type="predicted"/>
<dbReference type="EMBL" id="DYXG01000105">
    <property type="protein sequence ID" value="HJE98082.1"/>
    <property type="molecule type" value="Genomic_DNA"/>
</dbReference>
<evidence type="ECO:0000313" key="4">
    <source>
        <dbReference type="EMBL" id="SFV40699.1"/>
    </source>
</evidence>
<dbReference type="InterPro" id="IPR052339">
    <property type="entry name" value="Fe-S_Maturation_MIP18"/>
</dbReference>
<dbReference type="PANTHER" id="PTHR42831:SF1">
    <property type="entry name" value="FE-S PROTEIN MATURATION AUXILIARY FACTOR YITW"/>
    <property type="match status" value="1"/>
</dbReference>
<gene>
    <name evidence="3" type="ORF">IV43_GL002242</name>
    <name evidence="2" type="ORF">K8V00_10740</name>
    <name evidence="4" type="ORF">LAC1533_1279</name>
</gene>
<sequence>MQEQARTTQEIKDDIIAHLQTVIDPELGIDIVNLGLIYNVDLEDDGTCLIEMTLTTIGCPLTNILADMVESALKDVPEIKKVDVEFIWEPEWTIDRMTRYAKMALGIH</sequence>
<evidence type="ECO:0000259" key="1">
    <source>
        <dbReference type="Pfam" id="PF01883"/>
    </source>
</evidence>
<dbReference type="Proteomes" id="UP000051491">
    <property type="component" value="Unassembled WGS sequence"/>
</dbReference>
<reference evidence="2" key="4">
    <citation type="journal article" date="2021" name="PeerJ">
        <title>Extensive microbial diversity within the chicken gut microbiome revealed by metagenomics and culture.</title>
        <authorList>
            <person name="Gilroy R."/>
            <person name="Ravi A."/>
            <person name="Getino M."/>
            <person name="Pursley I."/>
            <person name="Horton D.L."/>
            <person name="Alikhan N.F."/>
            <person name="Baker D."/>
            <person name="Gharbi K."/>
            <person name="Hall N."/>
            <person name="Watson M."/>
            <person name="Adriaenssens E.M."/>
            <person name="Foster-Nyarko E."/>
            <person name="Jarju S."/>
            <person name="Secka A."/>
            <person name="Antonio M."/>
            <person name="Oren A."/>
            <person name="Chaudhuri R.R."/>
            <person name="La Ragione R."/>
            <person name="Hildebrand F."/>
            <person name="Pallen M.J."/>
        </authorList>
    </citation>
    <scope>NUCLEOTIDE SEQUENCE</scope>
    <source>
        <strain evidence="2">CHK174-6876</strain>
    </source>
</reference>
<dbReference type="RefSeq" id="WP_010494311.1">
    <property type="nucleotide sequence ID" value="NZ_CP113926.1"/>
</dbReference>
<dbReference type="Proteomes" id="UP000707535">
    <property type="component" value="Unassembled WGS sequence"/>
</dbReference>
<dbReference type="SUPFAM" id="SSF117916">
    <property type="entry name" value="Fe-S cluster assembly (FSCA) domain-like"/>
    <property type="match status" value="1"/>
</dbReference>
<dbReference type="GeneID" id="95349377"/>
<dbReference type="PANTHER" id="PTHR42831">
    <property type="entry name" value="FE-S PROTEIN MATURATION AUXILIARY FACTOR YITW"/>
    <property type="match status" value="1"/>
</dbReference>
<dbReference type="Proteomes" id="UP000190935">
    <property type="component" value="Chromosome I"/>
</dbReference>
<dbReference type="STRING" id="89059.LAC1533_1279"/>
<dbReference type="EMBL" id="JQBK01000094">
    <property type="protein sequence ID" value="KRN80989.1"/>
    <property type="molecule type" value="Genomic_DNA"/>
</dbReference>
<dbReference type="Gene3D" id="3.30.300.130">
    <property type="entry name" value="Fe-S cluster assembly (FSCA)"/>
    <property type="match status" value="1"/>
</dbReference>
<dbReference type="InterPro" id="IPR002744">
    <property type="entry name" value="MIP18-like"/>
</dbReference>
<reference evidence="3 5" key="1">
    <citation type="journal article" date="2015" name="Genome Announc.">
        <title>Expanding the biotechnology potential of lactobacilli through comparative genomics of 213 strains and associated genera.</title>
        <authorList>
            <person name="Sun Z."/>
            <person name="Harris H.M."/>
            <person name="McCann A."/>
            <person name="Guo C."/>
            <person name="Argimon S."/>
            <person name="Zhang W."/>
            <person name="Yang X."/>
            <person name="Jeffery I.B."/>
            <person name="Cooney J.C."/>
            <person name="Kagawa T.F."/>
            <person name="Liu W."/>
            <person name="Song Y."/>
            <person name="Salvetti E."/>
            <person name="Wrobel A."/>
            <person name="Rasinkangas P."/>
            <person name="Parkhill J."/>
            <person name="Rea M.C."/>
            <person name="O'Sullivan O."/>
            <person name="Ritari J."/>
            <person name="Douillard F.P."/>
            <person name="Paul Ross R."/>
            <person name="Yang R."/>
            <person name="Briner A.E."/>
            <person name="Felis G.E."/>
            <person name="de Vos W.M."/>
            <person name="Barrangou R."/>
            <person name="Klaenhammer T.R."/>
            <person name="Caufield P.W."/>
            <person name="Cui Y."/>
            <person name="Zhang H."/>
            <person name="O'Toole P.W."/>
        </authorList>
    </citation>
    <scope>NUCLEOTIDE SEQUENCE [LARGE SCALE GENOMIC DNA]</scope>
    <source>
        <strain evidence="3 5">DSM 15353</strain>
    </source>
</reference>
<accession>A0A0R2K4H5</accession>
<reference evidence="6" key="2">
    <citation type="submission" date="2016-11" db="EMBL/GenBank/DDBJ databases">
        <authorList>
            <person name="Papadimitriou K."/>
        </authorList>
    </citation>
    <scope>NUCLEOTIDE SEQUENCE [LARGE SCALE GENOMIC DNA]</scope>
    <source>
        <strain evidence="6">ACA-DC 1533</strain>
    </source>
</reference>
<dbReference type="InterPro" id="IPR034904">
    <property type="entry name" value="FSCA_dom_sf"/>
</dbReference>
<name>A0A0R2K4H5_9LACO</name>
<evidence type="ECO:0000313" key="3">
    <source>
        <dbReference type="EMBL" id="KRN80989.1"/>
    </source>
</evidence>
<dbReference type="KEGG" id="laca:LAC1533_1279"/>
<dbReference type="PATRIC" id="fig|89059.3.peg.2362"/>
<protein>
    <submittedName>
        <fullName evidence="2">Metal-sulfur cluster assembly factor</fullName>
    </submittedName>
    <submittedName>
        <fullName evidence="4">Probably aromatic ring hydroxylating enzyme, evidenced by COGnitor PaaD-like protein (DUF59) involved in Fe-S cluster assembly</fullName>
    </submittedName>
</protein>
<reference evidence="2" key="5">
    <citation type="submission" date="2021-09" db="EMBL/GenBank/DDBJ databases">
        <authorList>
            <person name="Gilroy R."/>
        </authorList>
    </citation>
    <scope>NUCLEOTIDE SEQUENCE</scope>
    <source>
        <strain evidence="2">CHK174-6876</strain>
    </source>
</reference>
<dbReference type="Pfam" id="PF01883">
    <property type="entry name" value="FeS_assembly_P"/>
    <property type="match status" value="1"/>
</dbReference>
<dbReference type="AlphaFoldDB" id="A0A0R2K4H5"/>